<evidence type="ECO:0000256" key="4">
    <source>
        <dbReference type="ARBA" id="ARBA00023277"/>
    </source>
</evidence>
<comment type="caution">
    <text evidence="9">The sequence shown here is derived from an EMBL/GenBank/DDBJ whole genome shotgun (WGS) entry which is preliminary data.</text>
</comment>
<feature type="binding site" evidence="7">
    <location>
        <position position="248"/>
    </location>
    <ligand>
        <name>beta-D-galactose</name>
        <dbReference type="ChEBI" id="CHEBI:27667"/>
    </ligand>
</feature>
<sequence length="346" mass="37877">MKITKNEFGMTKDNQPISLYTIENASGASVTLSDYGCRIIKIMVPNKEGKLTDVILGLMNADEYLADDASLGAVVGRCANRIAKGHFTLNDKEYNLAINNGPNHLHGGPTGFAQRVWTGKVTDDKVTFTRISPDGEEGYPGNLTVSVTYGWSEDNELSIVYEASCDQDTVFSVTSHGYFNLNGEGNGTVLDQELRIDADAITELDDTQCPTGAFLSVEGSPFDFREMKKIGDGIHCDNAQLKLGGTYDHNFVINGDGLREAAVLQSNESGIRLTCFTDQPGVQLYVPCYTLHQKGIDGKDYPPYSAVCLETQHYPNAINIEHFPSVVLKAGENFRSKTLYHFSVMG</sequence>
<dbReference type="AlphaFoldDB" id="A0AAW4WIY3"/>
<gene>
    <name evidence="9" type="ORF">LKD47_10930</name>
</gene>
<evidence type="ECO:0000313" key="9">
    <source>
        <dbReference type="EMBL" id="MCC2242812.1"/>
    </source>
</evidence>
<evidence type="ECO:0000256" key="1">
    <source>
        <dbReference type="ARBA" id="ARBA00005028"/>
    </source>
</evidence>
<dbReference type="PIRSF" id="PIRSF005096">
    <property type="entry name" value="GALM"/>
    <property type="match status" value="1"/>
</dbReference>
<feature type="binding site" evidence="8">
    <location>
        <begin position="176"/>
        <end position="178"/>
    </location>
    <ligand>
        <name>beta-D-galactose</name>
        <dbReference type="ChEBI" id="CHEBI:27667"/>
    </ligand>
</feature>
<dbReference type="GO" id="GO:0006006">
    <property type="term" value="P:glucose metabolic process"/>
    <property type="evidence" value="ECO:0007669"/>
    <property type="project" value="TreeGrafter"/>
</dbReference>
<evidence type="ECO:0000256" key="6">
    <source>
        <dbReference type="PIRSR" id="PIRSR005096-1"/>
    </source>
</evidence>
<evidence type="ECO:0000256" key="7">
    <source>
        <dbReference type="PIRSR" id="PIRSR005096-2"/>
    </source>
</evidence>
<dbReference type="Proteomes" id="UP001198893">
    <property type="component" value="Unassembled WGS sequence"/>
</dbReference>
<dbReference type="CDD" id="cd09019">
    <property type="entry name" value="galactose_mutarotase_like"/>
    <property type="match status" value="1"/>
</dbReference>
<dbReference type="RefSeq" id="WP_227710473.1">
    <property type="nucleotide sequence ID" value="NZ_JAJEQW010000012.1"/>
</dbReference>
<dbReference type="PANTHER" id="PTHR10091">
    <property type="entry name" value="ALDOSE-1-EPIMERASE"/>
    <property type="match status" value="1"/>
</dbReference>
<reference evidence="9" key="1">
    <citation type="submission" date="2021-10" db="EMBL/GenBank/DDBJ databases">
        <title>Anaerobic single-cell dispensing facilitates the cultivation of human gut bacteria.</title>
        <authorList>
            <person name="Afrizal A."/>
        </authorList>
    </citation>
    <scope>NUCLEOTIDE SEQUENCE</scope>
    <source>
        <strain evidence="9">CLA-AA-H204</strain>
    </source>
</reference>
<feature type="binding site" evidence="8">
    <location>
        <begin position="80"/>
        <end position="81"/>
    </location>
    <ligand>
        <name>beta-D-galactose</name>
        <dbReference type="ChEBI" id="CHEBI:27667"/>
    </ligand>
</feature>
<keyword evidence="4 5" id="KW-0119">Carbohydrate metabolism</keyword>
<evidence type="ECO:0000256" key="5">
    <source>
        <dbReference type="PIRNR" id="PIRNR005096"/>
    </source>
</evidence>
<dbReference type="NCBIfam" id="NF008277">
    <property type="entry name" value="PRK11055.1"/>
    <property type="match status" value="1"/>
</dbReference>
<protein>
    <recommendedName>
        <fullName evidence="5">Aldose 1-epimerase</fullName>
        <ecNumber evidence="5">5.1.3.3</ecNumber>
    </recommendedName>
</protein>
<dbReference type="Pfam" id="PF01263">
    <property type="entry name" value="Aldose_epim"/>
    <property type="match status" value="1"/>
</dbReference>
<evidence type="ECO:0000256" key="3">
    <source>
        <dbReference type="ARBA" id="ARBA00023235"/>
    </source>
</evidence>
<accession>A0AAW4WIY3</accession>
<dbReference type="GO" id="GO:0030246">
    <property type="term" value="F:carbohydrate binding"/>
    <property type="evidence" value="ECO:0007669"/>
    <property type="project" value="InterPro"/>
</dbReference>
<dbReference type="Gene3D" id="2.70.98.10">
    <property type="match status" value="1"/>
</dbReference>
<proteinExistence type="inferred from homology"/>
<dbReference type="GO" id="GO:0004034">
    <property type="term" value="F:aldose 1-epimerase activity"/>
    <property type="evidence" value="ECO:0007669"/>
    <property type="project" value="UniProtKB-EC"/>
</dbReference>
<evidence type="ECO:0000256" key="2">
    <source>
        <dbReference type="ARBA" id="ARBA00006206"/>
    </source>
</evidence>
<organism evidence="9 10">
    <name type="scientific">Roseburia amylophila</name>
    <dbReference type="NCBI Taxonomy" id="2981794"/>
    <lineage>
        <taxon>Bacteria</taxon>
        <taxon>Bacillati</taxon>
        <taxon>Bacillota</taxon>
        <taxon>Clostridia</taxon>
        <taxon>Lachnospirales</taxon>
        <taxon>Lachnospiraceae</taxon>
        <taxon>Roseburia</taxon>
    </lineage>
</organism>
<evidence type="ECO:0000313" key="10">
    <source>
        <dbReference type="Proteomes" id="UP001198893"/>
    </source>
</evidence>
<comment type="similarity">
    <text evidence="2 5">Belongs to the aldose epimerase family.</text>
</comment>
<comment type="pathway">
    <text evidence="1 5">Carbohydrate metabolism; hexose metabolism.</text>
</comment>
<feature type="active site" description="Proton acceptor" evidence="6">
    <location>
        <position position="310"/>
    </location>
</feature>
<dbReference type="PANTHER" id="PTHR10091:SF0">
    <property type="entry name" value="GALACTOSE MUTAROTASE"/>
    <property type="match status" value="1"/>
</dbReference>
<dbReference type="SUPFAM" id="SSF74650">
    <property type="entry name" value="Galactose mutarotase-like"/>
    <property type="match status" value="1"/>
</dbReference>
<comment type="catalytic activity">
    <reaction evidence="5">
        <text>alpha-D-glucose = beta-D-glucose</text>
        <dbReference type="Rhea" id="RHEA:10264"/>
        <dbReference type="ChEBI" id="CHEBI:15903"/>
        <dbReference type="ChEBI" id="CHEBI:17925"/>
        <dbReference type="EC" id="5.1.3.3"/>
    </reaction>
</comment>
<dbReference type="InterPro" id="IPR008183">
    <property type="entry name" value="Aldose_1/G6P_1-epimerase"/>
</dbReference>
<dbReference type="EC" id="5.1.3.3" evidence="5"/>
<dbReference type="InterPro" id="IPR014718">
    <property type="entry name" value="GH-type_carb-bd"/>
</dbReference>
<keyword evidence="3 5" id="KW-0413">Isomerase</keyword>
<dbReference type="InterPro" id="IPR011013">
    <property type="entry name" value="Gal_mutarotase_sf_dom"/>
</dbReference>
<evidence type="ECO:0000256" key="8">
    <source>
        <dbReference type="PIRSR" id="PIRSR005096-3"/>
    </source>
</evidence>
<dbReference type="EMBL" id="JAJEQW010000012">
    <property type="protein sequence ID" value="MCC2242812.1"/>
    <property type="molecule type" value="Genomic_DNA"/>
</dbReference>
<feature type="active site" description="Proton donor" evidence="6">
    <location>
        <position position="176"/>
    </location>
</feature>
<dbReference type="InterPro" id="IPR015443">
    <property type="entry name" value="Aldose_1-epimerase"/>
</dbReference>
<name>A0AAW4WIY3_9FIRM</name>
<dbReference type="InterPro" id="IPR047215">
    <property type="entry name" value="Galactose_mutarotase-like"/>
</dbReference>
<dbReference type="GO" id="GO:0033499">
    <property type="term" value="P:galactose catabolic process via UDP-galactose, Leloir pathway"/>
    <property type="evidence" value="ECO:0007669"/>
    <property type="project" value="TreeGrafter"/>
</dbReference>